<dbReference type="GO" id="GO:0042742">
    <property type="term" value="P:defense response to bacterium"/>
    <property type="evidence" value="ECO:0007669"/>
    <property type="project" value="InterPro"/>
</dbReference>
<evidence type="ECO:0000259" key="3">
    <source>
        <dbReference type="PROSITE" id="PS50015"/>
    </source>
</evidence>
<accession>A0A8C4GDM6</accession>
<name>A0A8C4GDM6_DICLA</name>
<evidence type="ECO:0000256" key="1">
    <source>
        <dbReference type="ARBA" id="ARBA00023157"/>
    </source>
</evidence>
<evidence type="ECO:0000256" key="2">
    <source>
        <dbReference type="SAM" id="SignalP"/>
    </source>
</evidence>
<reference evidence="4" key="1">
    <citation type="submission" date="2025-08" db="UniProtKB">
        <authorList>
            <consortium name="Ensembl"/>
        </authorList>
    </citation>
    <scope>IDENTIFICATION</scope>
</reference>
<dbReference type="InterPro" id="IPR011001">
    <property type="entry name" value="Saposin-like"/>
</dbReference>
<dbReference type="OrthoDB" id="69496at2759"/>
<reference evidence="4" key="2">
    <citation type="submission" date="2025-09" db="UniProtKB">
        <authorList>
            <consortium name="Ensembl"/>
        </authorList>
    </citation>
    <scope>IDENTIFICATION</scope>
</reference>
<dbReference type="Gene3D" id="1.10.225.10">
    <property type="entry name" value="Saposin-like"/>
    <property type="match status" value="1"/>
</dbReference>
<dbReference type="PROSITE" id="PS50015">
    <property type="entry name" value="SAP_B"/>
    <property type="match status" value="1"/>
</dbReference>
<dbReference type="SUPFAM" id="SSF47862">
    <property type="entry name" value="Saposin"/>
    <property type="match status" value="1"/>
</dbReference>
<protein>
    <recommendedName>
        <fullName evidence="3">Saposin B-type domain-containing protein</fullName>
    </recommendedName>
</protein>
<dbReference type="GeneID" id="127357973"/>
<gene>
    <name evidence="4" type="primary">LOC127357973</name>
</gene>
<dbReference type="RefSeq" id="XP_051246637.1">
    <property type="nucleotide sequence ID" value="XM_051390677.1"/>
</dbReference>
<dbReference type="SMART" id="SM00741">
    <property type="entry name" value="SapB"/>
    <property type="match status" value="1"/>
</dbReference>
<evidence type="ECO:0000313" key="4">
    <source>
        <dbReference type="Ensembl" id="ENSDLAP00005001077.2"/>
    </source>
</evidence>
<dbReference type="Proteomes" id="UP000694389">
    <property type="component" value="Unassembled WGS sequence"/>
</dbReference>
<dbReference type="InterPro" id="IPR038847">
    <property type="entry name" value="Granulysin-like"/>
</dbReference>
<feature type="domain" description="Saposin B-type" evidence="3">
    <location>
        <begin position="49"/>
        <end position="131"/>
    </location>
</feature>
<evidence type="ECO:0000313" key="5">
    <source>
        <dbReference type="Proteomes" id="UP000694389"/>
    </source>
</evidence>
<organism evidence="4 5">
    <name type="scientific">Dicentrarchus labrax</name>
    <name type="common">European seabass</name>
    <name type="synonym">Morone labrax</name>
    <dbReference type="NCBI Taxonomy" id="13489"/>
    <lineage>
        <taxon>Eukaryota</taxon>
        <taxon>Metazoa</taxon>
        <taxon>Chordata</taxon>
        <taxon>Craniata</taxon>
        <taxon>Vertebrata</taxon>
        <taxon>Euteleostomi</taxon>
        <taxon>Actinopterygii</taxon>
        <taxon>Neopterygii</taxon>
        <taxon>Teleostei</taxon>
        <taxon>Neoteleostei</taxon>
        <taxon>Acanthomorphata</taxon>
        <taxon>Eupercaria</taxon>
        <taxon>Moronidae</taxon>
        <taxon>Dicentrarchus</taxon>
    </lineage>
</organism>
<feature type="chain" id="PRO_5035737036" description="Saposin B-type domain-containing protein" evidence="2">
    <location>
        <begin position="20"/>
        <end position="136"/>
    </location>
</feature>
<keyword evidence="5" id="KW-1185">Reference proteome</keyword>
<keyword evidence="2" id="KW-0732">Signal</keyword>
<dbReference type="InterPro" id="IPR008139">
    <property type="entry name" value="SaposinB_dom"/>
</dbReference>
<feature type="signal peptide" evidence="2">
    <location>
        <begin position="1"/>
        <end position="19"/>
    </location>
</feature>
<sequence>MSPAFSIALLLLFTTVVKTVEDWTEEEKDFPSQLKEERADHHAEEILQDGDLCSSCKSLVSQVKKKMDNNTCKDKVAKLVDNVCSQEKNEQVKEACKKIIGKIKDKLSEAIADKADPESACKKVKLCQKKPPPHTL</sequence>
<keyword evidence="1" id="KW-1015">Disulfide bond</keyword>
<dbReference type="Ensembl" id="ENSDLAT00005001135.2">
    <property type="protein sequence ID" value="ENSDLAP00005001077.2"/>
    <property type="gene ID" value="ENSDLAG00005000539.2"/>
</dbReference>
<dbReference type="PANTHER" id="PTHR15541:SF2">
    <property type="entry name" value="GRANULYSIN"/>
    <property type="match status" value="1"/>
</dbReference>
<dbReference type="AlphaFoldDB" id="A0A8C4GDM6"/>
<dbReference type="PANTHER" id="PTHR15541">
    <property type="entry name" value="GRANULYSIN RELATED"/>
    <property type="match status" value="1"/>
</dbReference>
<dbReference type="GeneTree" id="ENSGT00940000175159"/>
<proteinExistence type="predicted"/>